<dbReference type="KEGG" id="otd:J1M35_17945"/>
<dbReference type="Gene3D" id="3.10.180.10">
    <property type="entry name" value="2,3-Dihydroxybiphenyl 1,2-Dioxygenase, domain 1"/>
    <property type="match status" value="1"/>
</dbReference>
<sequence>MADSLDEGAAWCEHALGVAPGPGGEHPLFGTHNRLLAIGSPAFPLAYLEIIAINPVAKESQSTWTSDRKRWFDMDDEQLRAQVRSHGPRLIHWVARVPDLAQAAVALAVHEIDRGELLHASRATPSGLLEWQITVRPDGQRLFDGCLPTLIEWGAAHPAAAMPASGIALQSLALRHPRAAALAEASAALGLTQARIDHAPQAAIEAMLTTPRGAVTLST</sequence>
<feature type="domain" description="Glyoxalase-like" evidence="1">
    <location>
        <begin position="2"/>
        <end position="189"/>
    </location>
</feature>
<dbReference type="EMBL" id="CP071796">
    <property type="protein sequence ID" value="QTD47462.1"/>
    <property type="molecule type" value="Genomic_DNA"/>
</dbReference>
<reference evidence="2" key="1">
    <citation type="submission" date="2021-03" db="EMBL/GenBank/DDBJ databases">
        <title>Ottowia sp. 27C isolated from the cloaca of a Giant Asian pond turtle (Heosemys grandis).</title>
        <authorList>
            <person name="Spergser J."/>
            <person name="Busse H.-J."/>
        </authorList>
    </citation>
    <scope>NUCLEOTIDE SEQUENCE</scope>
    <source>
        <strain evidence="2">27C</strain>
    </source>
</reference>
<evidence type="ECO:0000313" key="3">
    <source>
        <dbReference type="Proteomes" id="UP000663903"/>
    </source>
</evidence>
<evidence type="ECO:0000313" key="2">
    <source>
        <dbReference type="EMBL" id="QTD47462.1"/>
    </source>
</evidence>
<proteinExistence type="predicted"/>
<dbReference type="InterPro" id="IPR025870">
    <property type="entry name" value="Glyoxalase-like_dom"/>
</dbReference>
<dbReference type="Pfam" id="PF13468">
    <property type="entry name" value="Glyoxalase_3"/>
    <property type="match status" value="1"/>
</dbReference>
<name>A0A975H7W0_9BURK</name>
<gene>
    <name evidence="2" type="ORF">J1M35_17945</name>
</gene>
<keyword evidence="3" id="KW-1185">Reference proteome</keyword>
<evidence type="ECO:0000259" key="1">
    <source>
        <dbReference type="Pfam" id="PF13468"/>
    </source>
</evidence>
<organism evidence="2 3">
    <name type="scientific">Ottowia testudinis</name>
    <dbReference type="NCBI Taxonomy" id="2816950"/>
    <lineage>
        <taxon>Bacteria</taxon>
        <taxon>Pseudomonadati</taxon>
        <taxon>Pseudomonadota</taxon>
        <taxon>Betaproteobacteria</taxon>
        <taxon>Burkholderiales</taxon>
        <taxon>Comamonadaceae</taxon>
        <taxon>Ottowia</taxon>
    </lineage>
</organism>
<dbReference type="InterPro" id="IPR029068">
    <property type="entry name" value="Glyas_Bleomycin-R_OHBP_Dase"/>
</dbReference>
<accession>A0A975H7W0</accession>
<protein>
    <submittedName>
        <fullName evidence="2">VOC family protein</fullName>
    </submittedName>
</protein>
<dbReference type="Proteomes" id="UP000663903">
    <property type="component" value="Chromosome"/>
</dbReference>
<dbReference type="AlphaFoldDB" id="A0A975H7W0"/>